<dbReference type="PANTHER" id="PTHR30523:SF6">
    <property type="entry name" value="PHOSPHOENOLPYRUVATE CARBOXYLASE"/>
    <property type="match status" value="1"/>
</dbReference>
<evidence type="ECO:0000313" key="2">
    <source>
        <dbReference type="EMBL" id="PRQ52425.1"/>
    </source>
</evidence>
<name>A0A2P6S179_ROSCH</name>
<evidence type="ECO:0000256" key="1">
    <source>
        <dbReference type="SAM" id="Phobius"/>
    </source>
</evidence>
<feature type="transmembrane region" description="Helical" evidence="1">
    <location>
        <begin position="56"/>
        <end position="79"/>
    </location>
</feature>
<organism evidence="2 3">
    <name type="scientific">Rosa chinensis</name>
    <name type="common">China rose</name>
    <dbReference type="NCBI Taxonomy" id="74649"/>
    <lineage>
        <taxon>Eukaryota</taxon>
        <taxon>Viridiplantae</taxon>
        <taxon>Streptophyta</taxon>
        <taxon>Embryophyta</taxon>
        <taxon>Tracheophyta</taxon>
        <taxon>Spermatophyta</taxon>
        <taxon>Magnoliopsida</taxon>
        <taxon>eudicotyledons</taxon>
        <taxon>Gunneridae</taxon>
        <taxon>Pentapetalae</taxon>
        <taxon>rosids</taxon>
        <taxon>fabids</taxon>
        <taxon>Rosales</taxon>
        <taxon>Rosaceae</taxon>
        <taxon>Rosoideae</taxon>
        <taxon>Rosoideae incertae sedis</taxon>
        <taxon>Rosa</taxon>
    </lineage>
</organism>
<dbReference type="EMBL" id="PDCK01000040">
    <property type="protein sequence ID" value="PRQ52425.1"/>
    <property type="molecule type" value="Genomic_DNA"/>
</dbReference>
<keyword evidence="2" id="KW-0670">Pyruvate</keyword>
<dbReference type="GO" id="GO:0005829">
    <property type="term" value="C:cytosol"/>
    <property type="evidence" value="ECO:0007669"/>
    <property type="project" value="TreeGrafter"/>
</dbReference>
<comment type="caution">
    <text evidence="2">The sequence shown here is derived from an EMBL/GenBank/DDBJ whole genome shotgun (WGS) entry which is preliminary data.</text>
</comment>
<dbReference type="InterPro" id="IPR021135">
    <property type="entry name" value="PEP_COase"/>
</dbReference>
<dbReference type="PANTHER" id="PTHR30523">
    <property type="entry name" value="PHOSPHOENOLPYRUVATE CARBOXYLASE"/>
    <property type="match status" value="1"/>
</dbReference>
<dbReference type="SUPFAM" id="SSF51621">
    <property type="entry name" value="Phosphoenolpyruvate/pyruvate domain"/>
    <property type="match status" value="1"/>
</dbReference>
<dbReference type="STRING" id="74649.A0A2P6S179"/>
<keyword evidence="3" id="KW-1185">Reference proteome</keyword>
<gene>
    <name evidence="2" type="ORF">RchiOBHm_Chr2g0155361</name>
</gene>
<dbReference type="GO" id="GO:0015977">
    <property type="term" value="P:carbon fixation"/>
    <property type="evidence" value="ECO:0007669"/>
    <property type="project" value="InterPro"/>
</dbReference>
<protein>
    <submittedName>
        <fullName evidence="2">Putative phosphoenolpyruvate carboxylase</fullName>
        <ecNumber evidence="2">4.1.1.31</ecNumber>
    </submittedName>
</protein>
<dbReference type="EC" id="4.1.1.31" evidence="2"/>
<dbReference type="GO" id="GO:0008964">
    <property type="term" value="F:phosphoenolpyruvate carboxylase activity"/>
    <property type="evidence" value="ECO:0007669"/>
    <property type="project" value="UniProtKB-EC"/>
</dbReference>
<dbReference type="GO" id="GO:0006099">
    <property type="term" value="P:tricarboxylic acid cycle"/>
    <property type="evidence" value="ECO:0007669"/>
    <property type="project" value="InterPro"/>
</dbReference>
<keyword evidence="2" id="KW-0456">Lyase</keyword>
<dbReference type="AlphaFoldDB" id="A0A2P6S179"/>
<proteinExistence type="predicted"/>
<keyword evidence="1" id="KW-0472">Membrane</keyword>
<dbReference type="Pfam" id="PF00311">
    <property type="entry name" value="PEPcase"/>
    <property type="match status" value="1"/>
</dbReference>
<keyword evidence="1" id="KW-1133">Transmembrane helix</keyword>
<keyword evidence="1" id="KW-0812">Transmembrane</keyword>
<dbReference type="InterPro" id="IPR015813">
    <property type="entry name" value="Pyrv/PenolPyrv_kinase-like_dom"/>
</dbReference>
<reference evidence="2 3" key="1">
    <citation type="journal article" date="2018" name="Nat. Genet.">
        <title>The Rosa genome provides new insights in the design of modern roses.</title>
        <authorList>
            <person name="Bendahmane M."/>
        </authorList>
    </citation>
    <scope>NUCLEOTIDE SEQUENCE [LARGE SCALE GENOMIC DNA]</scope>
    <source>
        <strain evidence="3">cv. Old Blush</strain>
    </source>
</reference>
<dbReference type="Gramene" id="PRQ52425">
    <property type="protein sequence ID" value="PRQ52425"/>
    <property type="gene ID" value="RchiOBHm_Chr2g0155361"/>
</dbReference>
<sequence>MSFQQCFKEDLSSNSFLVLISHWETGKPLPLKCTPIRFGSWMGDGRDGNPNVTTKVLMGLIDILFVNLLLMVLFTLLNLGESFHANKRHEA</sequence>
<dbReference type="Proteomes" id="UP000238479">
    <property type="component" value="Chromosome 2"/>
</dbReference>
<accession>A0A2P6S179</accession>
<evidence type="ECO:0000313" key="3">
    <source>
        <dbReference type="Proteomes" id="UP000238479"/>
    </source>
</evidence>